<organism evidence="7 8">
    <name type="scientific">Seiridium unicorne</name>
    <dbReference type="NCBI Taxonomy" id="138068"/>
    <lineage>
        <taxon>Eukaryota</taxon>
        <taxon>Fungi</taxon>
        <taxon>Dikarya</taxon>
        <taxon>Ascomycota</taxon>
        <taxon>Pezizomycotina</taxon>
        <taxon>Sordariomycetes</taxon>
        <taxon>Xylariomycetidae</taxon>
        <taxon>Amphisphaeriales</taxon>
        <taxon>Sporocadaceae</taxon>
        <taxon>Seiridium</taxon>
    </lineage>
</organism>
<evidence type="ECO:0000256" key="4">
    <source>
        <dbReference type="ARBA" id="ARBA00026071"/>
    </source>
</evidence>
<dbReference type="InterPro" id="IPR016050">
    <property type="entry name" value="Proteasome_bsu_CS"/>
</dbReference>
<protein>
    <recommendedName>
        <fullName evidence="5">Proteasome subunit beta</fullName>
    </recommendedName>
</protein>
<reference evidence="7 8" key="1">
    <citation type="journal article" date="2024" name="J. Plant Pathol.">
        <title>Sequence and assembly of the genome of Seiridium unicorne, isolate CBS 538.82, causal agent of cypress canker disease.</title>
        <authorList>
            <person name="Scali E."/>
            <person name="Rocca G.D."/>
            <person name="Danti R."/>
            <person name="Garbelotto M."/>
            <person name="Barberini S."/>
            <person name="Baroncelli R."/>
            <person name="Emiliani G."/>
        </authorList>
    </citation>
    <scope>NUCLEOTIDE SEQUENCE [LARGE SCALE GENOMIC DNA]</scope>
    <source>
        <strain evidence="7 8">BM-138-508</strain>
    </source>
</reference>
<sequence>MLWWGQLWLTVSPGLATGSHMWLSLFRPPILGVSEGWSYLNLTPIQLNIRRQPWLAKLLISTGIPERQEPIAISISRSPNQDAKLLCNQVAYNTTPPTTRNLPRSFPKMEVLLGITGKDFTLIAASKAAMRGATVLKASDDKTRQLNKHTLIAYSGEAGDTVQFAEYIQANAQLYSMRNESDLSPTALAHYVRGELAQSLRSRKPYNVNLLLGGVDPITLKPSLFWLDYLASLAPLPYAAHGYAQYYCLSILDKHHHPDISLGQGIKLLELCTDELKRRMPIDFKGMTVKAVTKDGVVDIEFNDDKVVKSA</sequence>
<proteinExistence type="inferred from homology"/>
<feature type="chain" id="PRO_5047089842" description="Proteasome subunit beta" evidence="6">
    <location>
        <begin position="19"/>
        <end position="311"/>
    </location>
</feature>
<keyword evidence="3 5" id="KW-0539">Nucleus</keyword>
<dbReference type="InterPro" id="IPR001353">
    <property type="entry name" value="Proteasome_sua/b"/>
</dbReference>
<dbReference type="InterPro" id="IPR050115">
    <property type="entry name" value="Proteasome_alpha"/>
</dbReference>
<comment type="subunit">
    <text evidence="5">Component of the proteasome complex.</text>
</comment>
<gene>
    <name evidence="7" type="ORF">SUNI508_00081</name>
</gene>
<dbReference type="SUPFAM" id="SSF56235">
    <property type="entry name" value="N-terminal nucleophile aminohydrolases (Ntn hydrolases)"/>
    <property type="match status" value="1"/>
</dbReference>
<dbReference type="PANTHER" id="PTHR11599">
    <property type="entry name" value="PROTEASOME SUBUNIT ALPHA/BETA"/>
    <property type="match status" value="1"/>
</dbReference>
<comment type="function">
    <text evidence="5">Component of the proteasome, a multicatalytic proteinase complex which is characterized by its ability to cleave peptides with Arg, Phe, Tyr, Leu, and Glu adjacent to the leaving group at neutral or slightly basic pH. The proteasome has an ATP-dependent proteolytic activity.</text>
</comment>
<evidence type="ECO:0000256" key="6">
    <source>
        <dbReference type="SAM" id="SignalP"/>
    </source>
</evidence>
<keyword evidence="2 5" id="KW-0647">Proteasome</keyword>
<feature type="signal peptide" evidence="6">
    <location>
        <begin position="1"/>
        <end position="18"/>
    </location>
</feature>
<comment type="similarity">
    <text evidence="5">Belongs to the peptidase T1B family.</text>
</comment>
<evidence type="ECO:0000256" key="3">
    <source>
        <dbReference type="ARBA" id="ARBA00023242"/>
    </source>
</evidence>
<keyword evidence="6" id="KW-0732">Signal</keyword>
<dbReference type="PROSITE" id="PS00854">
    <property type="entry name" value="PROTEASOME_BETA_1"/>
    <property type="match status" value="1"/>
</dbReference>
<dbReference type="Pfam" id="PF00227">
    <property type="entry name" value="Proteasome"/>
    <property type="match status" value="1"/>
</dbReference>
<evidence type="ECO:0000313" key="8">
    <source>
        <dbReference type="Proteomes" id="UP001408356"/>
    </source>
</evidence>
<keyword evidence="8" id="KW-1185">Reference proteome</keyword>
<dbReference type="Proteomes" id="UP001408356">
    <property type="component" value="Unassembled WGS sequence"/>
</dbReference>
<evidence type="ECO:0000313" key="7">
    <source>
        <dbReference type="EMBL" id="KAK9426554.1"/>
    </source>
</evidence>
<dbReference type="PROSITE" id="PS51476">
    <property type="entry name" value="PROTEASOME_BETA_2"/>
    <property type="match status" value="1"/>
</dbReference>
<comment type="caution">
    <text evidence="7">The sequence shown here is derived from an EMBL/GenBank/DDBJ whole genome shotgun (WGS) entry which is preliminary data.</text>
</comment>
<accession>A0ABR2VJ85</accession>
<dbReference type="InterPro" id="IPR029055">
    <property type="entry name" value="Ntn_hydrolases_N"/>
</dbReference>
<evidence type="ECO:0000256" key="5">
    <source>
        <dbReference type="RuleBase" id="RU004203"/>
    </source>
</evidence>
<dbReference type="CDD" id="cd03758">
    <property type="entry name" value="proteasome_beta_type_2"/>
    <property type="match status" value="1"/>
</dbReference>
<evidence type="ECO:0000256" key="2">
    <source>
        <dbReference type="ARBA" id="ARBA00022942"/>
    </source>
</evidence>
<dbReference type="Gene3D" id="3.60.20.10">
    <property type="entry name" value="Glutamine Phosphoribosylpyrophosphate, subunit 1, domain 1"/>
    <property type="match status" value="1"/>
</dbReference>
<dbReference type="InterPro" id="IPR023333">
    <property type="entry name" value="Proteasome_suB-type"/>
</dbReference>
<comment type="subcellular location">
    <subcellularLocation>
        <location evidence="5">Cytoplasm</location>
    </subcellularLocation>
    <subcellularLocation>
        <location evidence="5">Nucleus</location>
    </subcellularLocation>
</comment>
<comment type="subunit">
    <text evidence="4">The 26S proteasome consists of a 20S proteasome core and two 19S regulatory subunits. The 20S proteasome core is composed of 28 subunits that are arranged in four stacked rings, resulting in a barrel-shaped structure. The two end rings are each formed by seven alpha subunits, and the two central rings are each formed by seven beta subunits. The catalytic chamber with the active sites is on the inside of the barrel.</text>
</comment>
<dbReference type="InterPro" id="IPR035206">
    <property type="entry name" value="Proteasome_beta2"/>
</dbReference>
<dbReference type="GO" id="GO:0000502">
    <property type="term" value="C:proteasome complex"/>
    <property type="evidence" value="ECO:0007669"/>
    <property type="project" value="UniProtKB-KW"/>
</dbReference>
<keyword evidence="1 5" id="KW-0963">Cytoplasm</keyword>
<dbReference type="EMBL" id="JARVKF010000001">
    <property type="protein sequence ID" value="KAK9426554.1"/>
    <property type="molecule type" value="Genomic_DNA"/>
</dbReference>
<name>A0ABR2VJ85_9PEZI</name>
<evidence type="ECO:0000256" key="1">
    <source>
        <dbReference type="ARBA" id="ARBA00022490"/>
    </source>
</evidence>